<dbReference type="Pfam" id="PF01161">
    <property type="entry name" value="PBP"/>
    <property type="match status" value="1"/>
</dbReference>
<keyword evidence="1" id="KW-0649">Protein kinase inhibitor</keyword>
<sequence length="172" mass="19010">MQVKVPLTTTGYLPDVYSKHAEKSATRGGFPIISPPITISDLPAGTVSLALTFLDFDAVPVGGFVWIHWLAANIKPNGDRVEIPENASQSGQFNFSQGRNSNAGKLVNVTDPKIYQHYVGPQPPDQDHDYQLTVYALKKDLDLENGYWLNEFYQQIDSQVLDAVTVHVPGRV</sequence>
<dbReference type="CDD" id="cd00865">
    <property type="entry name" value="PEBP_bact_arch"/>
    <property type="match status" value="1"/>
</dbReference>
<reference evidence="2" key="1">
    <citation type="journal article" date="2019" name="Int. J. Syst. Evol. Microbiol.">
        <title>The Global Catalogue of Microorganisms (GCM) 10K type strain sequencing project: providing services to taxonomists for standard genome sequencing and annotation.</title>
        <authorList>
            <consortium name="The Broad Institute Genomics Platform"/>
            <consortium name="The Broad Institute Genome Sequencing Center for Infectious Disease"/>
            <person name="Wu L."/>
            <person name="Ma J."/>
        </authorList>
    </citation>
    <scope>NUCLEOTIDE SEQUENCE [LARGE SCALE GENOMIC DNA]</scope>
    <source>
        <strain evidence="2">CCM 8951</strain>
    </source>
</reference>
<dbReference type="RefSeq" id="WP_125578679.1">
    <property type="nucleotide sequence ID" value="NZ_JBHTOF010000026.1"/>
</dbReference>
<proteinExistence type="predicted"/>
<dbReference type="InterPro" id="IPR005247">
    <property type="entry name" value="YbhB_YbcL/LppC-like"/>
</dbReference>
<comment type="caution">
    <text evidence="1">The sequence shown here is derived from an EMBL/GenBank/DDBJ whole genome shotgun (WGS) entry which is preliminary data.</text>
</comment>
<dbReference type="Proteomes" id="UP001597244">
    <property type="component" value="Unassembled WGS sequence"/>
</dbReference>
<dbReference type="EMBL" id="JBHTOF010000026">
    <property type="protein sequence ID" value="MFD1465207.1"/>
    <property type="molecule type" value="Genomic_DNA"/>
</dbReference>
<dbReference type="InterPro" id="IPR008914">
    <property type="entry name" value="PEBP"/>
</dbReference>
<gene>
    <name evidence="1" type="ORF">ACFQ4L_03775</name>
</gene>
<protein>
    <submittedName>
        <fullName evidence="1">YbhB/YbcL family Raf kinase inhibitor-like protein</fullName>
    </submittedName>
</protein>
<dbReference type="PANTHER" id="PTHR30289:SF1">
    <property type="entry name" value="PEBP (PHOSPHATIDYLETHANOLAMINE-BINDING PROTEIN) FAMILY PROTEIN"/>
    <property type="match status" value="1"/>
</dbReference>
<dbReference type="InterPro" id="IPR036610">
    <property type="entry name" value="PEBP-like_sf"/>
</dbReference>
<evidence type="ECO:0000313" key="1">
    <source>
        <dbReference type="EMBL" id="MFD1465207.1"/>
    </source>
</evidence>
<dbReference type="Gene3D" id="3.90.280.10">
    <property type="entry name" value="PEBP-like"/>
    <property type="match status" value="1"/>
</dbReference>
<keyword evidence="2" id="KW-1185">Reference proteome</keyword>
<accession>A0ABW4DMH4</accession>
<dbReference type="NCBIfam" id="TIGR00481">
    <property type="entry name" value="YbhB/YbcL family Raf kinase inhibitor-like protein"/>
    <property type="match status" value="1"/>
</dbReference>
<organism evidence="1 2">
    <name type="scientific">Lapidilactobacillus mulanensis</name>
    <dbReference type="NCBI Taxonomy" id="2485999"/>
    <lineage>
        <taxon>Bacteria</taxon>
        <taxon>Bacillati</taxon>
        <taxon>Bacillota</taxon>
        <taxon>Bacilli</taxon>
        <taxon>Lactobacillales</taxon>
        <taxon>Lactobacillaceae</taxon>
        <taxon>Lapidilactobacillus</taxon>
    </lineage>
</organism>
<name>A0ABW4DMH4_9LACO</name>
<dbReference type="PANTHER" id="PTHR30289">
    <property type="entry name" value="UNCHARACTERIZED PROTEIN YBCL-RELATED"/>
    <property type="match status" value="1"/>
</dbReference>
<evidence type="ECO:0000313" key="2">
    <source>
        <dbReference type="Proteomes" id="UP001597244"/>
    </source>
</evidence>
<dbReference type="GO" id="GO:0004860">
    <property type="term" value="F:protein kinase inhibitor activity"/>
    <property type="evidence" value="ECO:0007669"/>
    <property type="project" value="UniProtKB-KW"/>
</dbReference>
<dbReference type="SUPFAM" id="SSF49777">
    <property type="entry name" value="PEBP-like"/>
    <property type="match status" value="1"/>
</dbReference>